<proteinExistence type="predicted"/>
<protein>
    <submittedName>
        <fullName evidence="1">Uncharacterized protein</fullName>
    </submittedName>
</protein>
<dbReference type="EMBL" id="LAZR01002407">
    <property type="protein sequence ID" value="KKN30429.1"/>
    <property type="molecule type" value="Genomic_DNA"/>
</dbReference>
<accession>A0A0F9PJS4</accession>
<gene>
    <name evidence="1" type="ORF">LCGC14_0834080</name>
</gene>
<dbReference type="AlphaFoldDB" id="A0A0F9PJS4"/>
<evidence type="ECO:0000313" key="1">
    <source>
        <dbReference type="EMBL" id="KKN30429.1"/>
    </source>
</evidence>
<sequence>MSDVKAGYLAKIEISGGNQVLGAGTWSYTGESRDVHESTHFDTTGYKIDTPLMIAGGEITVSGDFRLNDVSGRDAVDSAFQNGTELRDFRLYVDQSSYYIPDDTLFPTATITGSYVTITKAPSTTTFDTAGVGTMEFTAKVTGRLKLVNASANVVINTIGRTEIPGNSDLMFIADLISMGDPSDNSDVTIKFRYGTDKNVLNSETQTKSISDLGITGIHHSDTVAAVMVLYYQAVGTGDDDGTKVGVGAILSDTFHST</sequence>
<name>A0A0F9PJS4_9ZZZZ</name>
<organism evidence="1">
    <name type="scientific">marine sediment metagenome</name>
    <dbReference type="NCBI Taxonomy" id="412755"/>
    <lineage>
        <taxon>unclassified sequences</taxon>
        <taxon>metagenomes</taxon>
        <taxon>ecological metagenomes</taxon>
    </lineage>
</organism>
<comment type="caution">
    <text evidence="1">The sequence shown here is derived from an EMBL/GenBank/DDBJ whole genome shotgun (WGS) entry which is preliminary data.</text>
</comment>
<reference evidence="1" key="1">
    <citation type="journal article" date="2015" name="Nature">
        <title>Complex archaea that bridge the gap between prokaryotes and eukaryotes.</title>
        <authorList>
            <person name="Spang A."/>
            <person name="Saw J.H."/>
            <person name="Jorgensen S.L."/>
            <person name="Zaremba-Niedzwiedzka K."/>
            <person name="Martijn J."/>
            <person name="Lind A.E."/>
            <person name="van Eijk R."/>
            <person name="Schleper C."/>
            <person name="Guy L."/>
            <person name="Ettema T.J."/>
        </authorList>
    </citation>
    <scope>NUCLEOTIDE SEQUENCE</scope>
</reference>